<dbReference type="InterPro" id="IPR000873">
    <property type="entry name" value="AMP-dep_synth/lig_dom"/>
</dbReference>
<evidence type="ECO:0000256" key="1">
    <source>
        <dbReference type="ARBA" id="ARBA00006432"/>
    </source>
</evidence>
<keyword evidence="6" id="KW-1185">Reference proteome</keyword>
<name>A0ABP8R4D5_9ACTN</name>
<evidence type="ECO:0000313" key="6">
    <source>
        <dbReference type="Proteomes" id="UP001500503"/>
    </source>
</evidence>
<dbReference type="Gene3D" id="3.30.300.30">
    <property type="match status" value="1"/>
</dbReference>
<dbReference type="SUPFAM" id="SSF56801">
    <property type="entry name" value="Acetyl-CoA synthetase-like"/>
    <property type="match status" value="1"/>
</dbReference>
<gene>
    <name evidence="5" type="ORF">GCM10023191_090710</name>
</gene>
<dbReference type="PANTHER" id="PTHR43347:SF3">
    <property type="entry name" value="ACYL-COA SYNTHETASE SHORT-CHAIN FAMILY MEMBER 3, MITOCHONDRIAL"/>
    <property type="match status" value="1"/>
</dbReference>
<dbReference type="NCBIfam" id="NF001208">
    <property type="entry name" value="PRK00174.1"/>
    <property type="match status" value="1"/>
</dbReference>
<dbReference type="RefSeq" id="WP_345474849.1">
    <property type="nucleotide sequence ID" value="NZ_BAABHF010000058.1"/>
</dbReference>
<comment type="similarity">
    <text evidence="1">Belongs to the ATP-dependent AMP-binding enzyme family.</text>
</comment>
<dbReference type="InterPro" id="IPR025110">
    <property type="entry name" value="AMP-bd_C"/>
</dbReference>
<evidence type="ECO:0000259" key="4">
    <source>
        <dbReference type="Pfam" id="PF16177"/>
    </source>
</evidence>
<dbReference type="Pfam" id="PF13193">
    <property type="entry name" value="AMP-binding_C"/>
    <property type="match status" value="1"/>
</dbReference>
<proteinExistence type="inferred from homology"/>
<feature type="domain" description="AMP-binding enzyme C-terminal" evidence="3">
    <location>
        <begin position="511"/>
        <end position="589"/>
    </location>
</feature>
<dbReference type="PROSITE" id="PS00455">
    <property type="entry name" value="AMP_BINDING"/>
    <property type="match status" value="1"/>
</dbReference>
<dbReference type="Pfam" id="PF00501">
    <property type="entry name" value="AMP-binding"/>
    <property type="match status" value="1"/>
</dbReference>
<dbReference type="InterPro" id="IPR045851">
    <property type="entry name" value="AMP-bd_C_sf"/>
</dbReference>
<protein>
    <submittedName>
        <fullName evidence="5">Propionyl-CoA synthetase</fullName>
    </submittedName>
</protein>
<reference evidence="6" key="1">
    <citation type="journal article" date="2019" name="Int. J. Syst. Evol. Microbiol.">
        <title>The Global Catalogue of Microorganisms (GCM) 10K type strain sequencing project: providing services to taxonomists for standard genome sequencing and annotation.</title>
        <authorList>
            <consortium name="The Broad Institute Genomics Platform"/>
            <consortium name="The Broad Institute Genome Sequencing Center for Infectious Disease"/>
            <person name="Wu L."/>
            <person name="Ma J."/>
        </authorList>
    </citation>
    <scope>NUCLEOTIDE SEQUENCE [LARGE SCALE GENOMIC DNA]</scope>
    <source>
        <strain evidence="6">JCM 17933</strain>
    </source>
</reference>
<dbReference type="Gene3D" id="3.40.50.12780">
    <property type="entry name" value="N-terminal domain of ligase-like"/>
    <property type="match status" value="1"/>
</dbReference>
<dbReference type="InterPro" id="IPR042099">
    <property type="entry name" value="ANL_N_sf"/>
</dbReference>
<dbReference type="Pfam" id="PF16177">
    <property type="entry name" value="ACAS_N"/>
    <property type="match status" value="1"/>
</dbReference>
<comment type="caution">
    <text evidence="5">The sequence shown here is derived from an EMBL/GenBank/DDBJ whole genome shotgun (WGS) entry which is preliminary data.</text>
</comment>
<evidence type="ECO:0000313" key="5">
    <source>
        <dbReference type="EMBL" id="GAA4517714.1"/>
    </source>
</evidence>
<feature type="domain" description="Acetyl-coenzyme A synthetase N-terminal" evidence="4">
    <location>
        <begin position="4"/>
        <end position="58"/>
    </location>
</feature>
<feature type="domain" description="AMP-dependent synthetase/ligase" evidence="2">
    <location>
        <begin position="61"/>
        <end position="446"/>
    </location>
</feature>
<dbReference type="InterPro" id="IPR020845">
    <property type="entry name" value="AMP-binding_CS"/>
</dbReference>
<dbReference type="PANTHER" id="PTHR43347">
    <property type="entry name" value="ACYL-COA SYNTHETASE"/>
    <property type="match status" value="1"/>
</dbReference>
<accession>A0ABP8R4D5</accession>
<dbReference type="EMBL" id="BAABHF010000058">
    <property type="protein sequence ID" value="GAA4517714.1"/>
    <property type="molecule type" value="Genomic_DNA"/>
</dbReference>
<dbReference type="InterPro" id="IPR032387">
    <property type="entry name" value="ACAS_N"/>
</dbReference>
<evidence type="ECO:0000259" key="3">
    <source>
        <dbReference type="Pfam" id="PF13193"/>
    </source>
</evidence>
<dbReference type="Proteomes" id="UP001500503">
    <property type="component" value="Unassembled WGS sequence"/>
</dbReference>
<organism evidence="5 6">
    <name type="scientific">Actinoallomurus oryzae</name>
    <dbReference type="NCBI Taxonomy" id="502180"/>
    <lineage>
        <taxon>Bacteria</taxon>
        <taxon>Bacillati</taxon>
        <taxon>Actinomycetota</taxon>
        <taxon>Actinomycetes</taxon>
        <taxon>Streptosporangiales</taxon>
        <taxon>Thermomonosporaceae</taxon>
        <taxon>Actinoallomurus</taxon>
    </lineage>
</organism>
<evidence type="ECO:0000259" key="2">
    <source>
        <dbReference type="Pfam" id="PF00501"/>
    </source>
</evidence>
<sequence>MGPYTAAYERSLGDPARFWAEAARDIRWRTPPERVLDDGAAPFYRWFAGGELNTCDNAVDRHVEQGRADQPALIYDSPVTGTRQTYTYRELRDETARFAGVLRGLGVERGDRVVLYLPMIPQAVIAMLGCARIGAVHSVVFGGFAPRELAVRIDDARPKVVVSASCGIEGNRVIEYKPMLDEALELADHKVGDCVIVRRPQAPAPLVDGRDVDWDQAMAEASPADCVPVAATDPLYILYTSGTTGRPKGVVRDNGGHAVALRWTMPNVYGVSAGDVFWAASDVGWVVGHSYIVYAPLLAGCTTVLYEGKPVGTPDAGAFWRVAAEHRVNALFAAPTAIRAVKKEDPEGRLLAGHDLSALRTLFLAGERLDPGTYDWATRILDRPVIDHWWQTETGWPVAANLRGLEPMPVKPGSPTVAVPGFDVRVLLPDGSIAPPGAEGEIAIRLPLPPGTLLTLWNDDERYIESYLSRFPGHYLTGDGGSIDEDGYIWVMGRTDDVINVAGHRLSTGAMEEVLCAHPSVAEAAVVGVRDALKGQVPRGFVVVKSGTDVDEPRLRDELVRAVREQIGPVAAFKEVSVVPALPKTRSGKILRGTMRGIADGDDVPVPSTIEDATVLDRLRPILRPPTAHETR</sequence>
<dbReference type="CDD" id="cd05967">
    <property type="entry name" value="PrpE"/>
    <property type="match status" value="1"/>
</dbReference>